<dbReference type="Pfam" id="PF07992">
    <property type="entry name" value="Pyr_redox_2"/>
    <property type="match status" value="1"/>
</dbReference>
<evidence type="ECO:0000256" key="1">
    <source>
        <dbReference type="ARBA" id="ARBA00023002"/>
    </source>
</evidence>
<reference evidence="3 4" key="1">
    <citation type="submission" date="2015-07" db="EMBL/GenBank/DDBJ databases">
        <title>Draft genome of Achromobacter spanius.</title>
        <authorList>
            <person name="Wang X."/>
        </authorList>
    </citation>
    <scope>NUCLEOTIDE SEQUENCE [LARGE SCALE GENOMIC DNA]</scope>
    <source>
        <strain evidence="3 4">CGMCC9173</strain>
    </source>
</reference>
<evidence type="ECO:0000313" key="4">
    <source>
        <dbReference type="Proteomes" id="UP000037511"/>
    </source>
</evidence>
<dbReference type="InterPro" id="IPR017224">
    <property type="entry name" value="Opine_Oxase_asu/HCN_bsu"/>
</dbReference>
<dbReference type="Proteomes" id="UP000037511">
    <property type="component" value="Unassembled WGS sequence"/>
</dbReference>
<evidence type="ECO:0000259" key="2">
    <source>
        <dbReference type="Pfam" id="PF07992"/>
    </source>
</evidence>
<protein>
    <submittedName>
        <fullName evidence="3">Pyridine nucleotide-disulfide oxidoreductase</fullName>
    </submittedName>
</protein>
<evidence type="ECO:0000313" key="3">
    <source>
        <dbReference type="EMBL" id="KNE22955.1"/>
    </source>
</evidence>
<comment type="caution">
    <text evidence="3">The sequence shown here is derived from an EMBL/GenBank/DDBJ whole genome shotgun (WGS) entry which is preliminary data.</text>
</comment>
<dbReference type="Gene3D" id="3.50.50.60">
    <property type="entry name" value="FAD/NAD(P)-binding domain"/>
    <property type="match status" value="2"/>
</dbReference>
<accession>A0AAW3HVR4</accession>
<dbReference type="InterPro" id="IPR041854">
    <property type="entry name" value="BFD-like_2Fe2S-bd_dom_sf"/>
</dbReference>
<dbReference type="InterPro" id="IPR036188">
    <property type="entry name" value="FAD/NAD-bd_sf"/>
</dbReference>
<dbReference type="EMBL" id="LGVG01000075">
    <property type="protein sequence ID" value="KNE22955.1"/>
    <property type="molecule type" value="Genomic_DNA"/>
</dbReference>
<dbReference type="GO" id="GO:0016491">
    <property type="term" value="F:oxidoreductase activity"/>
    <property type="evidence" value="ECO:0007669"/>
    <property type="project" value="UniProtKB-KW"/>
</dbReference>
<dbReference type="InterPro" id="IPR023753">
    <property type="entry name" value="FAD/NAD-binding_dom"/>
</dbReference>
<organism evidence="3 4">
    <name type="scientific">Achromobacter spanius</name>
    <dbReference type="NCBI Taxonomy" id="217203"/>
    <lineage>
        <taxon>Bacteria</taxon>
        <taxon>Pseudomonadati</taxon>
        <taxon>Pseudomonadota</taxon>
        <taxon>Betaproteobacteria</taxon>
        <taxon>Burkholderiales</taxon>
        <taxon>Alcaligenaceae</taxon>
        <taxon>Achromobacter</taxon>
    </lineage>
</organism>
<dbReference type="PANTHER" id="PTHR42949:SF3">
    <property type="entry name" value="ANAEROBIC GLYCEROL-3-PHOSPHATE DEHYDROGENASE SUBUNIT B"/>
    <property type="match status" value="1"/>
</dbReference>
<dbReference type="PRINTS" id="PR00368">
    <property type="entry name" value="FADPNR"/>
</dbReference>
<feature type="domain" description="FAD/NAD(P)-binding" evidence="2">
    <location>
        <begin position="2"/>
        <end position="289"/>
    </location>
</feature>
<dbReference type="InterPro" id="IPR051691">
    <property type="entry name" value="Metab_Enz_Cyan_OpOx_G3PDH"/>
</dbReference>
<name>A0AAW3HVR4_9BURK</name>
<gene>
    <name evidence="3" type="ORF">AFM18_28610</name>
</gene>
<proteinExistence type="predicted"/>
<keyword evidence="1" id="KW-0560">Oxidoreductase</keyword>
<dbReference type="Gene3D" id="1.10.10.1100">
    <property type="entry name" value="BFD-like [2Fe-2S]-binding domain"/>
    <property type="match status" value="1"/>
</dbReference>
<dbReference type="SUPFAM" id="SSF51905">
    <property type="entry name" value="FAD/NAD(P)-binding domain"/>
    <property type="match status" value="1"/>
</dbReference>
<dbReference type="AlphaFoldDB" id="A0AAW3HVR4"/>
<sequence length="423" mass="44372">MIGAGPAGMAAALAAAPSGCAIVLVDDNPAPGGQIWRDGPGVALPAAARRLREEVARHLNITLLCGTRVVGLAGMAGLSGQPALMLEDASRGWVQHYDALILCTGARELLLPFPGWTLPGVTGAGGLQALAKSGVPLRGQRIVIAGTGPLLLAAAHSARKAGARVVRIAEQTDWRTLARFAYRLARWPGKAMQAAALFSPHFRSASHVLEATGDGRVQQVRLSRADGEEKIACHRLACGFGLVPNIKLGQMLGCELDAHQGLRVNDMQQTTVPGVFAAGECTGIGGNERARLQGAMAGHAAVGGLAQAARLTTDLAHWQEFANTLRSHFALHPSLLSLARPDTLVCRCEDVPHSALVSRQSWMDAKLHTRCGMGACQGRICGAATQALYGWQPAPPRHLLAPVRIDTLAGLTSSPPIPNKEFS</sequence>
<dbReference type="PIRSF" id="PIRSF037495">
    <property type="entry name" value="Opine_OX_OoxA/HcnB"/>
    <property type="match status" value="1"/>
</dbReference>
<dbReference type="PANTHER" id="PTHR42949">
    <property type="entry name" value="ANAEROBIC GLYCEROL-3-PHOSPHATE DEHYDROGENASE SUBUNIT B"/>
    <property type="match status" value="1"/>
</dbReference>